<keyword evidence="2" id="KW-1185">Reference proteome</keyword>
<protein>
    <recommendedName>
        <fullName evidence="3">Peptidase A2 domain-containing protein</fullName>
    </recommendedName>
</protein>
<accession>A0ABR1BZ99</accession>
<dbReference type="SUPFAM" id="SSF56219">
    <property type="entry name" value="DNase I-like"/>
    <property type="match status" value="1"/>
</dbReference>
<organism evidence="1 2">
    <name type="scientific">Necator americanus</name>
    <name type="common">Human hookworm</name>
    <dbReference type="NCBI Taxonomy" id="51031"/>
    <lineage>
        <taxon>Eukaryota</taxon>
        <taxon>Metazoa</taxon>
        <taxon>Ecdysozoa</taxon>
        <taxon>Nematoda</taxon>
        <taxon>Chromadorea</taxon>
        <taxon>Rhabditida</taxon>
        <taxon>Rhabditina</taxon>
        <taxon>Rhabditomorpha</taxon>
        <taxon>Strongyloidea</taxon>
        <taxon>Ancylostomatidae</taxon>
        <taxon>Bunostominae</taxon>
        <taxon>Necator</taxon>
    </lineage>
</organism>
<evidence type="ECO:0008006" key="3">
    <source>
        <dbReference type="Google" id="ProtNLM"/>
    </source>
</evidence>
<dbReference type="EMBL" id="JAVFWL010000001">
    <property type="protein sequence ID" value="KAK6730361.1"/>
    <property type="molecule type" value="Genomic_DNA"/>
</dbReference>
<dbReference type="InterPro" id="IPR021109">
    <property type="entry name" value="Peptidase_aspartic_dom_sf"/>
</dbReference>
<evidence type="ECO:0000313" key="1">
    <source>
        <dbReference type="EMBL" id="KAK6730361.1"/>
    </source>
</evidence>
<name>A0ABR1BZ99_NECAM</name>
<dbReference type="Pfam" id="PF13650">
    <property type="entry name" value="Asp_protease_2"/>
    <property type="match status" value="1"/>
</dbReference>
<reference evidence="1 2" key="1">
    <citation type="submission" date="2023-08" db="EMBL/GenBank/DDBJ databases">
        <title>A Necator americanus chromosomal reference genome.</title>
        <authorList>
            <person name="Ilik V."/>
            <person name="Petrzelkova K.J."/>
            <person name="Pardy F."/>
            <person name="Fuh T."/>
            <person name="Niatou-Singa F.S."/>
            <person name="Gouil Q."/>
            <person name="Baker L."/>
            <person name="Ritchie M.E."/>
            <person name="Jex A.R."/>
            <person name="Gazzola D."/>
            <person name="Li H."/>
            <person name="Toshio Fujiwara R."/>
            <person name="Zhan B."/>
            <person name="Aroian R.V."/>
            <person name="Pafco B."/>
            <person name="Schwarz E.M."/>
        </authorList>
    </citation>
    <scope>NUCLEOTIDE SEQUENCE [LARGE SCALE GENOMIC DNA]</scope>
    <source>
        <strain evidence="1 2">Aroian</strain>
        <tissue evidence="1">Whole animal</tissue>
    </source>
</reference>
<dbReference type="Gene3D" id="2.40.70.10">
    <property type="entry name" value="Acid Proteases"/>
    <property type="match status" value="1"/>
</dbReference>
<proteinExistence type="predicted"/>
<comment type="caution">
    <text evidence="1">The sequence shown here is derived from an EMBL/GenBank/DDBJ whole genome shotgun (WGS) entry which is preliminary data.</text>
</comment>
<dbReference type="InterPro" id="IPR036691">
    <property type="entry name" value="Endo/exonu/phosph_ase_sf"/>
</dbReference>
<evidence type="ECO:0000313" key="2">
    <source>
        <dbReference type="Proteomes" id="UP001303046"/>
    </source>
</evidence>
<dbReference type="PANTHER" id="PTHR47331:SF1">
    <property type="entry name" value="GAG-LIKE PROTEIN"/>
    <property type="match status" value="1"/>
</dbReference>
<dbReference type="Proteomes" id="UP001303046">
    <property type="component" value="Unassembled WGS sequence"/>
</dbReference>
<sequence length="727" mass="83122">MPASIIVVTLPDDAFLYTRVCDEMKAHTVDLVTRTGVQKSEHDVPGESGIDRFCKEAIPRRNQPDKEAKCRRSDVRQMNDATLVIRGEQVQSRNILSPRLAILRLRPLRRKSISIINCYSPTFAAGESELDAFYEELEEVVRNEESFYKFVVGDFNAKLEKATEEEYRIGRFTLGDRNENGNRLAGLLSAVRLFHGNSLFMKKDHRRWIWESPNGATSAEIDYIPTGDSLSQDGWHIEEDPNVDYEMLLKGLRACAKCASKPRTTNLDRISKTTKESLERRRALRLDPITSHIEWGKGEPQTVFNTQLSDRPYLLTGEITVMDNETKAISKVDVLLDTGAETSFIESSLAAKLHLPVLEHKTIRLHTFGSKETKQEKYALVRLEGWDDEETLHSLDLLTYEVLTRSFSSLQLSVEDQSFLNSLDISLPIRKDKKIVKPLILLQCDQLWSFMRCDKSAIPLPSGFYLLPTKLGPIISGKAKSITSKTAQSMTCQLIQVSPYVNDISHWDSTRSMDDAGETQATTIRATVSDITEEEREKWDQYWTMDKAGTEGLGNTEKEVRAALDEKVWKFFNHTIQQKEDGYYVPLPWKERYQYLSDNEALAQKRLVNVWALLRKDVNILNQYNNVFQEQLVNNIIEIVDETAPTQGNQVHYIPHQPVFTPNKAATKLRVVFDASAHYKGIGQIAIISHVEKAFLQVRLREVDRDVTRCLWLRDHNSSLDHTLDNI</sequence>
<dbReference type="Gene3D" id="3.60.10.10">
    <property type="entry name" value="Endonuclease/exonuclease/phosphatase"/>
    <property type="match status" value="1"/>
</dbReference>
<gene>
    <name evidence="1" type="primary">Necator_chrI.g3186</name>
    <name evidence="1" type="ORF">RB195_007057</name>
</gene>
<dbReference type="CDD" id="cd00303">
    <property type="entry name" value="retropepsin_like"/>
    <property type="match status" value="1"/>
</dbReference>
<dbReference type="PANTHER" id="PTHR47331">
    <property type="entry name" value="PHD-TYPE DOMAIN-CONTAINING PROTEIN"/>
    <property type="match status" value="1"/>
</dbReference>